<protein>
    <submittedName>
        <fullName evidence="1">Uncharacterized protein</fullName>
    </submittedName>
</protein>
<gene>
    <name evidence="1" type="ORF">PHSY_003490</name>
</gene>
<evidence type="ECO:0000313" key="1">
    <source>
        <dbReference type="EMBL" id="GAC95912.1"/>
    </source>
</evidence>
<dbReference type="Proteomes" id="UP000014071">
    <property type="component" value="Unassembled WGS sequence"/>
</dbReference>
<organism evidence="1 2">
    <name type="scientific">Pseudozyma hubeiensis (strain SY62)</name>
    <name type="common">Yeast</name>
    <dbReference type="NCBI Taxonomy" id="1305764"/>
    <lineage>
        <taxon>Eukaryota</taxon>
        <taxon>Fungi</taxon>
        <taxon>Dikarya</taxon>
        <taxon>Basidiomycota</taxon>
        <taxon>Ustilaginomycotina</taxon>
        <taxon>Ustilaginomycetes</taxon>
        <taxon>Ustilaginales</taxon>
        <taxon>Ustilaginaceae</taxon>
        <taxon>Pseudozyma</taxon>
    </lineage>
</organism>
<dbReference type="GeneID" id="24108778"/>
<evidence type="ECO:0000313" key="2">
    <source>
        <dbReference type="Proteomes" id="UP000014071"/>
    </source>
</evidence>
<accession>R9P3V0</accession>
<dbReference type="AlphaFoldDB" id="R9P3V0"/>
<dbReference type="HOGENOM" id="CLU_2321374_0_0_1"/>
<dbReference type="EMBL" id="DF238799">
    <property type="protein sequence ID" value="GAC95912.1"/>
    <property type="molecule type" value="Genomic_DNA"/>
</dbReference>
<name>R9P3V0_PSEHS</name>
<reference evidence="2" key="1">
    <citation type="journal article" date="2013" name="Genome Announc.">
        <title>Draft genome sequence of the basidiomycetous yeast-like fungus Pseudozyma hubeiensis SY62, which produces an abundant amount of the biosurfactant mannosylerythritol lipids.</title>
        <authorList>
            <person name="Konishi M."/>
            <person name="Hatada Y."/>
            <person name="Horiuchi J."/>
        </authorList>
    </citation>
    <scope>NUCLEOTIDE SEQUENCE [LARGE SCALE GENOMIC DNA]</scope>
    <source>
        <strain evidence="2">SY62</strain>
    </source>
</reference>
<proteinExistence type="predicted"/>
<sequence>MERGDVSDDVRENATGAADRCVSSGTGNFLAAQSDDRLEARDPRGCGLRRSIDATGNLWILSVDFGKSVDRTGDEEMLAGIDRKKLSREFSYSLQPLRT</sequence>
<dbReference type="RefSeq" id="XP_012189499.1">
    <property type="nucleotide sequence ID" value="XM_012334109.1"/>
</dbReference>
<keyword evidence="2" id="KW-1185">Reference proteome</keyword>